<dbReference type="GO" id="GO:0016020">
    <property type="term" value="C:membrane"/>
    <property type="evidence" value="ECO:0007669"/>
    <property type="project" value="TreeGrafter"/>
</dbReference>
<dbReference type="Proteomes" id="UP000048965">
    <property type="component" value="Unassembled WGS sequence"/>
</dbReference>
<dbReference type="Gene3D" id="3.40.50.1820">
    <property type="entry name" value="alpha/beta hydrolase"/>
    <property type="match status" value="1"/>
</dbReference>
<gene>
    <name evidence="3" type="ORF">TPA0598_13_00590</name>
</gene>
<dbReference type="InterPro" id="IPR000073">
    <property type="entry name" value="AB_hydrolase_1"/>
</dbReference>
<evidence type="ECO:0000313" key="3">
    <source>
        <dbReference type="EMBL" id="GAO12875.1"/>
    </source>
</evidence>
<dbReference type="RefSeq" id="WP_245698981.1">
    <property type="nucleotide sequence ID" value="NZ_BBNO01000013.1"/>
</dbReference>
<dbReference type="InterPro" id="IPR050266">
    <property type="entry name" value="AB_hydrolase_sf"/>
</dbReference>
<reference evidence="4" key="1">
    <citation type="submission" date="2014-09" db="EMBL/GenBank/DDBJ databases">
        <title>Whole genome shotgun sequence of Streptomyces sp. NBRC 110027.</title>
        <authorList>
            <person name="Komaki H."/>
            <person name="Ichikawa N."/>
            <person name="Katano-Makiyama Y."/>
            <person name="Hosoyama A."/>
            <person name="Hashimoto M."/>
            <person name="Uohara A."/>
            <person name="Kitahashi Y."/>
            <person name="Ohji S."/>
            <person name="Kimura A."/>
            <person name="Yamazoe A."/>
            <person name="Igarashi Y."/>
            <person name="Fujita N."/>
        </authorList>
    </citation>
    <scope>NUCLEOTIDE SEQUENCE [LARGE SCALE GENOMIC DNA]</scope>
    <source>
        <strain evidence="4">NBRC 110027</strain>
    </source>
</reference>
<evidence type="ECO:0000313" key="4">
    <source>
        <dbReference type="Proteomes" id="UP000048965"/>
    </source>
</evidence>
<organism evidence="3 4">
    <name type="scientific">Streptomyces lydicamycinicus</name>
    <dbReference type="NCBI Taxonomy" id="1546107"/>
    <lineage>
        <taxon>Bacteria</taxon>
        <taxon>Bacillati</taxon>
        <taxon>Actinomycetota</taxon>
        <taxon>Actinomycetes</taxon>
        <taxon>Kitasatosporales</taxon>
        <taxon>Streptomycetaceae</taxon>
        <taxon>Streptomyces</taxon>
    </lineage>
</organism>
<dbReference type="PRINTS" id="PR00111">
    <property type="entry name" value="ABHYDROLASE"/>
</dbReference>
<reference evidence="3 4" key="2">
    <citation type="journal article" date="2015" name="Stand. Genomic Sci.">
        <title>Draft genome sequence of marine-derived Streptomyces sp. TP-A0598, a producer of anti-MRSA antibiotic lydicamycins.</title>
        <authorList>
            <person name="Komaki H."/>
            <person name="Ichikawa N."/>
            <person name="Hosoyama A."/>
            <person name="Fujita N."/>
            <person name="Igarashi Y."/>
        </authorList>
    </citation>
    <scope>NUCLEOTIDE SEQUENCE [LARGE SCALE GENOMIC DNA]</scope>
    <source>
        <strain evidence="3 4">NBRC 110027</strain>
    </source>
</reference>
<dbReference type="EMBL" id="BBNO01000013">
    <property type="protein sequence ID" value="GAO12875.1"/>
    <property type="molecule type" value="Genomic_DNA"/>
</dbReference>
<evidence type="ECO:0000256" key="1">
    <source>
        <dbReference type="ARBA" id="ARBA00022801"/>
    </source>
</evidence>
<dbReference type="GO" id="GO:0016787">
    <property type="term" value="F:hydrolase activity"/>
    <property type="evidence" value="ECO:0007669"/>
    <property type="project" value="UniProtKB-KW"/>
</dbReference>
<feature type="domain" description="AB hydrolase-1" evidence="2">
    <location>
        <begin position="39"/>
        <end position="259"/>
    </location>
</feature>
<name>A0A0N7YMY1_9ACTN</name>
<keyword evidence="1 3" id="KW-0378">Hydrolase</keyword>
<dbReference type="SUPFAM" id="SSF53474">
    <property type="entry name" value="alpha/beta-Hydrolases"/>
    <property type="match status" value="1"/>
</dbReference>
<dbReference type="AlphaFoldDB" id="A0A0N7YMY1"/>
<keyword evidence="4" id="KW-1185">Reference proteome</keyword>
<dbReference type="InterPro" id="IPR029058">
    <property type="entry name" value="AB_hydrolase_fold"/>
</dbReference>
<proteinExistence type="predicted"/>
<dbReference type="PANTHER" id="PTHR43798:SF31">
    <property type="entry name" value="AB HYDROLASE SUPERFAMILY PROTEIN YCLE"/>
    <property type="match status" value="1"/>
</dbReference>
<comment type="caution">
    <text evidence="3">The sequence shown here is derived from an EMBL/GenBank/DDBJ whole genome shotgun (WGS) entry which is preliminary data.</text>
</comment>
<accession>A0A0N7YMY1</accession>
<dbReference type="PANTHER" id="PTHR43798">
    <property type="entry name" value="MONOACYLGLYCEROL LIPASE"/>
    <property type="match status" value="1"/>
</dbReference>
<protein>
    <submittedName>
        <fullName evidence="3">Putative hydrolase</fullName>
    </submittedName>
</protein>
<sequence length="274" mass="29720">MRIDLLYGEAMDTDTAERSALTVDGRTLSYVDFGGPGRPLLALHGHMSEGLSYAELAARLAPEWRVLAPDQRGHGESDRAADYSREGYLADLKALMDHLNLDRAALLGHSLGAINAYQFAARHPERVTALINAEGCAELGLDGSNPLAFVLNLPEGSAPDREAFVAQLGPFAPHFKSVVRERPDGTWGLHFHPQDIHDSEDQVHGDHWADWTGSTCPALLVRGAKGGVLPTEQAAQMVTRRPGTHLVELETDHFVYANDPAGFAAAVRDFLTTV</sequence>
<dbReference type="Pfam" id="PF00561">
    <property type="entry name" value="Abhydrolase_1"/>
    <property type="match status" value="1"/>
</dbReference>
<evidence type="ECO:0000259" key="2">
    <source>
        <dbReference type="Pfam" id="PF00561"/>
    </source>
</evidence>